<keyword evidence="13" id="KW-1185">Reference proteome</keyword>
<dbReference type="GeneID" id="246249"/>
<evidence type="ECO:0000313" key="14">
    <source>
        <dbReference type="RGD" id="628901"/>
    </source>
</evidence>
<feature type="coiled-coil region" evidence="7">
    <location>
        <begin position="144"/>
        <end position="171"/>
    </location>
</feature>
<evidence type="ECO:0000256" key="4">
    <source>
        <dbReference type="ARBA" id="ARBA00023054"/>
    </source>
</evidence>
<evidence type="ECO:0000256" key="5">
    <source>
        <dbReference type="PROSITE-ProRule" id="PRU00192"/>
    </source>
</evidence>
<dbReference type="SMART" id="SM00326">
    <property type="entry name" value="SH3"/>
    <property type="match status" value="1"/>
</dbReference>
<dbReference type="Ensembl" id="ENSRNOT00000117215.2">
    <property type="protein sequence ID" value="ENSRNOP00000095360.2"/>
    <property type="gene ID" value="ENSRNOG00000058545.3"/>
</dbReference>
<dbReference type="InterPro" id="IPR027267">
    <property type="entry name" value="AH/BAR_dom_sf"/>
</dbReference>
<evidence type="ECO:0000313" key="12">
    <source>
        <dbReference type="Ensembl" id="ENSRNOP00000095360.2"/>
    </source>
</evidence>
<dbReference type="SMART" id="SM00055">
    <property type="entry name" value="FCH"/>
    <property type="match status" value="1"/>
</dbReference>
<dbReference type="Gene3D" id="2.30.30.40">
    <property type="entry name" value="SH3 Domains"/>
    <property type="match status" value="1"/>
</dbReference>
<feature type="domain" description="F-BAR" evidence="11">
    <location>
        <begin position="21"/>
        <end position="325"/>
    </location>
</feature>
<name>A0A8I6AN89_RAT</name>
<evidence type="ECO:0000259" key="9">
    <source>
        <dbReference type="PROSITE" id="PS50002"/>
    </source>
</evidence>
<evidence type="ECO:0000259" key="10">
    <source>
        <dbReference type="PROSITE" id="PS50238"/>
    </source>
</evidence>
<evidence type="ECO:0000256" key="2">
    <source>
        <dbReference type="ARBA" id="ARBA00022468"/>
    </source>
</evidence>
<dbReference type="InterPro" id="IPR000198">
    <property type="entry name" value="RhoGAP_dom"/>
</dbReference>
<dbReference type="InterPro" id="IPR031160">
    <property type="entry name" value="F_BAR_dom"/>
</dbReference>
<evidence type="ECO:0000313" key="13">
    <source>
        <dbReference type="Proteomes" id="UP000002494"/>
    </source>
</evidence>
<dbReference type="SUPFAM" id="SSF103657">
    <property type="entry name" value="BAR/IMD domain-like"/>
    <property type="match status" value="1"/>
</dbReference>
<dbReference type="AGR" id="RGD:628901"/>
<dbReference type="InterPro" id="IPR001060">
    <property type="entry name" value="FCH_dom"/>
</dbReference>
<dbReference type="PROSITE" id="PS51741">
    <property type="entry name" value="F_BAR"/>
    <property type="match status" value="1"/>
</dbReference>
<dbReference type="SMART" id="SM00324">
    <property type="entry name" value="RhoGAP"/>
    <property type="match status" value="1"/>
</dbReference>
<sequence length="877" mass="97879">MAAHGKLRRERGLQPEYEAQVKVMRGQLSEQLHCLELQGELRRDLLLELAEFMRRRAEVELEYSRGLDKLAERFTSRSGRLGGSSREQQSFRKEPTLLSPLHCWAMLLEHTRQQSRESATLSEVLAGPLAQRLSHIAEDVGRIVKKSKDLVQQLQDELLEVVSELQTTKKTYHVYHLESMNAETKLREAERQEEKRSGKSALPTTTAASATTTITIETELHRKGSLKKGGRLVEKRQAKFLEHKLKCTKARNEYLLSLASVNAAVSNYYLHDILDLMDCCDTGFHLALEQALRSYTAAESRTQTSHMQGLGSLEEALEALDPPGDKAKVLEVHAMAFCPPLRFDYQPHEGDEVAEIQVEMELRDEILPRAQNIQSRLDQKTIETEEVNKTLKATLQALLEVVASEDGDILDSLQASPSTESLKSTSSDPGTRQAGRRRNQQQETETFYITKLQEYLSGRSILAKLQAKHEKLQEAIQRGNKEEQETSSWTQCTERKFHKSHHPYPGSQCTQRLFGGDLEKFIQSTGQPVPLVVKSCIRFINLNGLQHEGIFRVSGAQARILEIRDAFERGEDPLVEGCTAHDLDSVAGVLKLYFRSLEPPLFPLDMFNELLASAELEVVGERVELVSHLLSRLPRPVLVVLRYLFTFLNQDGQLESLAGEPELELKTGTKAQEDDSEGVVEAVACFAYTGRTAQELTFQQGDTLRLYARASSDWWRGEHAGVRGLIPHKYITLSEGDEKQMTGSGLQAMGESLSHPESVLTLEFTNRLELGTPPEALGPSGHRRHCLVPTSPEQHVEMDKAVAQNMDSVFKELLGKAAVRQGHGLASTASPSLGTRNLKPLACSSFSKNKVFSRGPGAPVSPSVSHPQGPDSTRKPV</sequence>
<dbReference type="Pfam" id="PF00620">
    <property type="entry name" value="RhoGAP"/>
    <property type="match status" value="1"/>
</dbReference>
<dbReference type="PROSITE" id="PS50002">
    <property type="entry name" value="SH3"/>
    <property type="match status" value="1"/>
</dbReference>
<proteinExistence type="predicted"/>
<evidence type="ECO:0000256" key="1">
    <source>
        <dbReference type="ARBA" id="ARBA00022443"/>
    </source>
</evidence>
<dbReference type="Gene3D" id="1.10.555.10">
    <property type="entry name" value="Rho GTPase activation protein"/>
    <property type="match status" value="1"/>
</dbReference>
<dbReference type="AlphaFoldDB" id="A0A8I6AN89"/>
<dbReference type="InterPro" id="IPR036028">
    <property type="entry name" value="SH3-like_dom_sf"/>
</dbReference>
<reference evidence="12" key="1">
    <citation type="submission" date="2024-01" db="EMBL/GenBank/DDBJ databases">
        <title>GRCr8: a new rat reference genome assembly contstructed from accurate long reads and long range scaffolding.</title>
        <authorList>
            <person name="Doris P.A."/>
            <person name="Kalbfleisch T."/>
            <person name="Li K."/>
            <person name="Howe K."/>
            <person name="Wood J."/>
        </authorList>
    </citation>
    <scope>NUCLEOTIDE SEQUENCE [LARGE SCALE GENOMIC DNA]</scope>
    <source>
        <strain evidence="12">Brown Norway</strain>
    </source>
</reference>
<keyword evidence="3" id="KW-0597">Phosphoprotein</keyword>
<dbReference type="InterPro" id="IPR001452">
    <property type="entry name" value="SH3_domain"/>
</dbReference>
<evidence type="ECO:0000259" key="11">
    <source>
        <dbReference type="PROSITE" id="PS51741"/>
    </source>
</evidence>
<dbReference type="InterPro" id="IPR051627">
    <property type="entry name" value="SLIT-ROBO_RhoGAP"/>
</dbReference>
<keyword evidence="4 6" id="KW-0175">Coiled coil</keyword>
<gene>
    <name evidence="12 14" type="primary">Arhgap4</name>
</gene>
<dbReference type="SUPFAM" id="SSF48350">
    <property type="entry name" value="GTPase activation domain, GAP"/>
    <property type="match status" value="1"/>
</dbReference>
<dbReference type="RGD" id="628901">
    <property type="gene designation" value="Arhgap4"/>
</dbReference>
<dbReference type="Gene3D" id="1.20.1270.60">
    <property type="entry name" value="Arfaptin homology (AH) domain/BAR domain"/>
    <property type="match status" value="1"/>
</dbReference>
<dbReference type="GO" id="GO:0007165">
    <property type="term" value="P:signal transduction"/>
    <property type="evidence" value="ECO:0007669"/>
    <property type="project" value="InterPro"/>
</dbReference>
<feature type="domain" description="SH3" evidence="9">
    <location>
        <begin position="677"/>
        <end position="736"/>
    </location>
</feature>
<feature type="compositionally biased region" description="Low complexity" evidence="8">
    <location>
        <begin position="416"/>
        <end position="427"/>
    </location>
</feature>
<feature type="region of interest" description="Disordered" evidence="8">
    <location>
        <begin position="186"/>
        <end position="208"/>
    </location>
</feature>
<dbReference type="GeneTree" id="ENSGT00950000182824"/>
<feature type="region of interest" description="Disordered" evidence="8">
    <location>
        <begin position="412"/>
        <end position="443"/>
    </location>
</feature>
<dbReference type="CDD" id="cd07656">
    <property type="entry name" value="F-BAR_srGAP"/>
    <property type="match status" value="1"/>
</dbReference>
<reference evidence="12" key="3">
    <citation type="submission" date="2025-09" db="UniProtKB">
        <authorList>
            <consortium name="Ensembl"/>
        </authorList>
    </citation>
    <scope>IDENTIFICATION</scope>
    <source>
        <strain evidence="12">Brown Norway</strain>
    </source>
</reference>
<evidence type="ECO:0000256" key="7">
    <source>
        <dbReference type="SAM" id="Coils"/>
    </source>
</evidence>
<dbReference type="Pfam" id="PF00611">
    <property type="entry name" value="FCH"/>
    <property type="match status" value="1"/>
</dbReference>
<feature type="region of interest" description="Disordered" evidence="8">
    <location>
        <begin position="851"/>
        <end position="877"/>
    </location>
</feature>
<organism evidence="12 13">
    <name type="scientific">Rattus norvegicus</name>
    <name type="common">Rat</name>
    <dbReference type="NCBI Taxonomy" id="10116"/>
    <lineage>
        <taxon>Eukaryota</taxon>
        <taxon>Metazoa</taxon>
        <taxon>Chordata</taxon>
        <taxon>Craniata</taxon>
        <taxon>Vertebrata</taxon>
        <taxon>Euteleostomi</taxon>
        <taxon>Mammalia</taxon>
        <taxon>Eutheria</taxon>
        <taxon>Euarchontoglires</taxon>
        <taxon>Glires</taxon>
        <taxon>Rodentia</taxon>
        <taxon>Myomorpha</taxon>
        <taxon>Muroidea</taxon>
        <taxon>Muridae</taxon>
        <taxon>Murinae</taxon>
        <taxon>Rattus</taxon>
    </lineage>
</organism>
<keyword evidence="2" id="KW-0343">GTPase activation</keyword>
<dbReference type="RefSeq" id="XP_063135849.1">
    <property type="nucleotide sequence ID" value="XM_063279779.1"/>
</dbReference>
<feature type="domain" description="Rho-GAP" evidence="10">
    <location>
        <begin position="516"/>
        <end position="705"/>
    </location>
</feature>
<feature type="compositionally biased region" description="Basic and acidic residues" evidence="8">
    <location>
        <begin position="186"/>
        <end position="197"/>
    </location>
</feature>
<dbReference type="Proteomes" id="UP000002494">
    <property type="component" value="Chromosome X"/>
</dbReference>
<evidence type="ECO:0000256" key="3">
    <source>
        <dbReference type="ARBA" id="ARBA00022553"/>
    </source>
</evidence>
<dbReference type="SUPFAM" id="SSF50044">
    <property type="entry name" value="SH3-domain"/>
    <property type="match status" value="1"/>
</dbReference>
<dbReference type="InterPro" id="IPR008936">
    <property type="entry name" value="Rho_GTPase_activation_prot"/>
</dbReference>
<dbReference type="PROSITE" id="PS50238">
    <property type="entry name" value="RHOGAP"/>
    <property type="match status" value="1"/>
</dbReference>
<accession>A0A8I6AN89</accession>
<protein>
    <submittedName>
        <fullName evidence="12">Rho GTPase activating protein 4</fullName>
    </submittedName>
</protein>
<evidence type="ECO:0000256" key="6">
    <source>
        <dbReference type="PROSITE-ProRule" id="PRU01077"/>
    </source>
</evidence>
<dbReference type="GO" id="GO:0005096">
    <property type="term" value="F:GTPase activator activity"/>
    <property type="evidence" value="ECO:0007669"/>
    <property type="project" value="UniProtKB-KW"/>
</dbReference>
<dbReference type="Pfam" id="PF00018">
    <property type="entry name" value="SH3_1"/>
    <property type="match status" value="1"/>
</dbReference>
<dbReference type="PANTHER" id="PTHR14166">
    <property type="entry name" value="SLIT-ROBO RHO GTPASE ACTIVATING PROTEIN"/>
    <property type="match status" value="1"/>
</dbReference>
<reference evidence="12" key="2">
    <citation type="submission" date="2025-08" db="UniProtKB">
        <authorList>
            <consortium name="Ensembl"/>
        </authorList>
    </citation>
    <scope>IDENTIFICATION</scope>
    <source>
        <strain evidence="12">Brown Norway</strain>
    </source>
</reference>
<keyword evidence="1 5" id="KW-0728">SH3 domain</keyword>
<evidence type="ECO:0000256" key="8">
    <source>
        <dbReference type="SAM" id="MobiDB-lite"/>
    </source>
</evidence>